<gene>
    <name evidence="2" type="ORF">BDY21DRAFT_78746</name>
</gene>
<organism evidence="2 3">
    <name type="scientific">Lineolata rhizophorae</name>
    <dbReference type="NCBI Taxonomy" id="578093"/>
    <lineage>
        <taxon>Eukaryota</taxon>
        <taxon>Fungi</taxon>
        <taxon>Dikarya</taxon>
        <taxon>Ascomycota</taxon>
        <taxon>Pezizomycotina</taxon>
        <taxon>Dothideomycetes</taxon>
        <taxon>Dothideomycetes incertae sedis</taxon>
        <taxon>Lineolatales</taxon>
        <taxon>Lineolataceae</taxon>
        <taxon>Lineolata</taxon>
    </lineage>
</organism>
<evidence type="ECO:0000313" key="3">
    <source>
        <dbReference type="Proteomes" id="UP000799766"/>
    </source>
</evidence>
<accession>A0A6A6NTM2</accession>
<reference evidence="2" key="1">
    <citation type="journal article" date="2020" name="Stud. Mycol.">
        <title>101 Dothideomycetes genomes: a test case for predicting lifestyles and emergence of pathogens.</title>
        <authorList>
            <person name="Haridas S."/>
            <person name="Albert R."/>
            <person name="Binder M."/>
            <person name="Bloem J."/>
            <person name="Labutti K."/>
            <person name="Salamov A."/>
            <person name="Andreopoulos B."/>
            <person name="Baker S."/>
            <person name="Barry K."/>
            <person name="Bills G."/>
            <person name="Bluhm B."/>
            <person name="Cannon C."/>
            <person name="Castanera R."/>
            <person name="Culley D."/>
            <person name="Daum C."/>
            <person name="Ezra D."/>
            <person name="Gonzalez J."/>
            <person name="Henrissat B."/>
            <person name="Kuo A."/>
            <person name="Liang C."/>
            <person name="Lipzen A."/>
            <person name="Lutzoni F."/>
            <person name="Magnuson J."/>
            <person name="Mondo S."/>
            <person name="Nolan M."/>
            <person name="Ohm R."/>
            <person name="Pangilinan J."/>
            <person name="Park H.-J."/>
            <person name="Ramirez L."/>
            <person name="Alfaro M."/>
            <person name="Sun H."/>
            <person name="Tritt A."/>
            <person name="Yoshinaga Y."/>
            <person name="Zwiers L.-H."/>
            <person name="Turgeon B."/>
            <person name="Goodwin S."/>
            <person name="Spatafora J."/>
            <person name="Crous P."/>
            <person name="Grigoriev I."/>
        </authorList>
    </citation>
    <scope>NUCLEOTIDE SEQUENCE</scope>
    <source>
        <strain evidence="2">ATCC 16933</strain>
    </source>
</reference>
<evidence type="ECO:0000313" key="2">
    <source>
        <dbReference type="EMBL" id="KAF2455086.1"/>
    </source>
</evidence>
<feature type="compositionally biased region" description="Polar residues" evidence="1">
    <location>
        <begin position="584"/>
        <end position="596"/>
    </location>
</feature>
<feature type="compositionally biased region" description="Basic and acidic residues" evidence="1">
    <location>
        <begin position="753"/>
        <end position="766"/>
    </location>
</feature>
<proteinExistence type="predicted"/>
<feature type="region of interest" description="Disordered" evidence="1">
    <location>
        <begin position="640"/>
        <end position="772"/>
    </location>
</feature>
<feature type="compositionally biased region" description="Basic and acidic residues" evidence="1">
    <location>
        <begin position="1"/>
        <end position="17"/>
    </location>
</feature>
<feature type="region of interest" description="Disordered" evidence="1">
    <location>
        <begin position="557"/>
        <end position="596"/>
    </location>
</feature>
<feature type="compositionally biased region" description="Polar residues" evidence="1">
    <location>
        <begin position="640"/>
        <end position="661"/>
    </location>
</feature>
<dbReference type="AlphaFoldDB" id="A0A6A6NTM2"/>
<protein>
    <submittedName>
        <fullName evidence="2">Uncharacterized protein</fullName>
    </submittedName>
</protein>
<evidence type="ECO:0000256" key="1">
    <source>
        <dbReference type="SAM" id="MobiDB-lite"/>
    </source>
</evidence>
<sequence>MPVDTPSDHASAEEVHESSPPTGSHKQVTRGRFQDTQLHHQPQELPPAAFDQDSLDHIEDQDSLSLGASHEPAASHHEAETVAQQAAVSVLGRFEPPSKSDHRTLDSWLQAFATTIVGHLNRLHHRYEIGRVQPSEYLFRIAGEEIRYQAMLYVECRVDGLERYLGMPNRVLSVTIFGEPLTWSEQLTQRTWLIQEALERRHGVLNQAGSGANTLGVSIAACENLETKEAATALSESTTSRGNDSDGDVGLGYRVPTFGDTPWEFASQSAIAKPEPIHTQCAPGVPFQRRNVGATSVPSHANVYGTAPMVAPQCVDHQHTLPLTTRTPENQSCGGGNQRSMSQRLPGLAQVQDGTWHFNTTLPASTPTTFVNQGRTNRMIPPSLRQAPPPRFELVPNPSMVAQAQFSHAPRNMTNDPFVQQSRMPVHQTYSASPGTGFPMPQILPSGVWQQHLRQFVPNPLRYNQSASEVPPTNRNLAFATPPQYPRPGNGYSMSGPSRMPALDNRAVLAGISRTPFPTPQHAASGVMQNIHGFAGGSAVDGRNLLPNMQTSLLSSAQAQPASSLGPNVQRVPRMHPMDGRDAFTTQQGADTSSTLQHQSVVGINRNAQYDMAGGQFSIPQGSSSLSTAQHLRGVASVNNPNALNSITGGTTLTPQGQSPETRAPYSEWRPVQFNTFVPVSEPGRRTTDTSLKQPTPTPVAHGGSRRKYNKRPPPDTPPPSRKRGRLSETSESGLSTGHYPMPGKASTLTVPKNKDGDPFHHHDNSKLPATGPALSYDAIRALPWNARRQHVPPPPSLRLGEVRCPLCGTATRRGRAADSHYTRCVMFDRTSPKSRDLWIQINGDVPEDATEWKTKFWDIRSPDA</sequence>
<dbReference type="EMBL" id="MU001688">
    <property type="protein sequence ID" value="KAF2455086.1"/>
    <property type="molecule type" value="Genomic_DNA"/>
</dbReference>
<feature type="region of interest" description="Disordered" evidence="1">
    <location>
        <begin position="464"/>
        <end position="498"/>
    </location>
</feature>
<name>A0A6A6NTM2_9PEZI</name>
<keyword evidence="3" id="KW-1185">Reference proteome</keyword>
<dbReference type="Proteomes" id="UP000799766">
    <property type="component" value="Unassembled WGS sequence"/>
</dbReference>
<feature type="compositionally biased region" description="Polar residues" evidence="1">
    <location>
        <begin position="464"/>
        <end position="476"/>
    </location>
</feature>
<feature type="region of interest" description="Disordered" evidence="1">
    <location>
        <begin position="1"/>
        <end position="49"/>
    </location>
</feature>